<dbReference type="GO" id="GO:1905515">
    <property type="term" value="P:non-motile cilium assembly"/>
    <property type="evidence" value="ECO:0007669"/>
    <property type="project" value="TreeGrafter"/>
</dbReference>
<proteinExistence type="inferred from homology"/>
<reference evidence="9" key="1">
    <citation type="submission" date="2019-03" db="EMBL/GenBank/DDBJ databases">
        <title>Long read genome sequence of the mycoparasitic Pythium oligandrum ATCC 38472 isolated from sugarbeet rhizosphere.</title>
        <authorList>
            <person name="Gaulin E."/>
        </authorList>
    </citation>
    <scope>NUCLEOTIDE SEQUENCE</scope>
    <source>
        <strain evidence="9">ATCC 38472_TT</strain>
    </source>
</reference>
<feature type="coiled-coil region" evidence="6">
    <location>
        <begin position="299"/>
        <end position="413"/>
    </location>
</feature>
<feature type="region of interest" description="Disordered" evidence="7">
    <location>
        <begin position="535"/>
        <end position="559"/>
    </location>
</feature>
<dbReference type="EMBL" id="SPLM01000002">
    <property type="protein sequence ID" value="TMW68337.1"/>
    <property type="molecule type" value="Genomic_DNA"/>
</dbReference>
<comment type="similarity">
    <text evidence="2">Belongs to the RPGRIP1 family.</text>
</comment>
<evidence type="ECO:0000313" key="10">
    <source>
        <dbReference type="Proteomes" id="UP000794436"/>
    </source>
</evidence>
<dbReference type="InterPro" id="IPR035892">
    <property type="entry name" value="C2_domain_sf"/>
</dbReference>
<evidence type="ECO:0000256" key="2">
    <source>
        <dbReference type="ARBA" id="ARBA00006042"/>
    </source>
</evidence>
<dbReference type="AlphaFoldDB" id="A0A8K1CT77"/>
<evidence type="ECO:0000259" key="8">
    <source>
        <dbReference type="Pfam" id="PF11618"/>
    </source>
</evidence>
<evidence type="ECO:0000256" key="6">
    <source>
        <dbReference type="SAM" id="Coils"/>
    </source>
</evidence>
<keyword evidence="10" id="KW-1185">Reference proteome</keyword>
<dbReference type="Gene3D" id="2.60.40.150">
    <property type="entry name" value="C2 domain"/>
    <property type="match status" value="1"/>
</dbReference>
<evidence type="ECO:0000313" key="9">
    <source>
        <dbReference type="EMBL" id="TMW68337.1"/>
    </source>
</evidence>
<feature type="compositionally biased region" description="Basic and acidic residues" evidence="7">
    <location>
        <begin position="535"/>
        <end position="544"/>
    </location>
</feature>
<dbReference type="GO" id="GO:0005856">
    <property type="term" value="C:cytoskeleton"/>
    <property type="evidence" value="ECO:0007669"/>
    <property type="project" value="UniProtKB-ARBA"/>
</dbReference>
<dbReference type="Proteomes" id="UP000794436">
    <property type="component" value="Unassembled WGS sequence"/>
</dbReference>
<keyword evidence="4" id="KW-0969">Cilium</keyword>
<dbReference type="OrthoDB" id="126486at2759"/>
<evidence type="ECO:0000256" key="3">
    <source>
        <dbReference type="ARBA" id="ARBA00023054"/>
    </source>
</evidence>
<dbReference type="InterPro" id="IPR031139">
    <property type="entry name" value="RPGRIP1_fam"/>
</dbReference>
<evidence type="ECO:0000256" key="7">
    <source>
        <dbReference type="SAM" id="MobiDB-lite"/>
    </source>
</evidence>
<comment type="subcellular location">
    <subcellularLocation>
        <location evidence="1">Cell projection</location>
        <location evidence="1">Cilium</location>
    </subcellularLocation>
</comment>
<feature type="domain" description="RPGR-interacting protein 1 first C2" evidence="8">
    <location>
        <begin position="576"/>
        <end position="661"/>
    </location>
</feature>
<protein>
    <recommendedName>
        <fullName evidence="8">RPGR-interacting protein 1 first C2 domain-containing protein</fullName>
    </recommendedName>
</protein>
<feature type="coiled-coil region" evidence="6">
    <location>
        <begin position="499"/>
        <end position="533"/>
    </location>
</feature>
<organism evidence="9 10">
    <name type="scientific">Pythium oligandrum</name>
    <name type="common">Mycoparasitic fungus</name>
    <dbReference type="NCBI Taxonomy" id="41045"/>
    <lineage>
        <taxon>Eukaryota</taxon>
        <taxon>Sar</taxon>
        <taxon>Stramenopiles</taxon>
        <taxon>Oomycota</taxon>
        <taxon>Peronosporomycetes</taxon>
        <taxon>Pythiales</taxon>
        <taxon>Pythiaceae</taxon>
        <taxon>Pythium</taxon>
    </lineage>
</organism>
<keyword evidence="3 6" id="KW-0175">Coiled coil</keyword>
<feature type="coiled-coil region" evidence="6">
    <location>
        <begin position="34"/>
        <end position="95"/>
    </location>
</feature>
<dbReference type="PANTHER" id="PTHR14240">
    <property type="entry name" value="RETINITIS PIGMENTOSA GTPASE REGULATOR-INTERACTING PROTEIN"/>
    <property type="match status" value="1"/>
</dbReference>
<evidence type="ECO:0000256" key="1">
    <source>
        <dbReference type="ARBA" id="ARBA00004138"/>
    </source>
</evidence>
<evidence type="ECO:0000256" key="4">
    <source>
        <dbReference type="ARBA" id="ARBA00023069"/>
    </source>
</evidence>
<sequence>MRRTPRKPTGVRASAPTTLEEPATGRTLSWPERYEHVLEANHRLNARLSQLETAHRKSLTVVKYEPSLPNNDVYTKELVEENRQLLQRYRQLELRLAQTTSWTSPSSRRGIGGRQDTKRWQKEHRLPIRDRATQTDASESLRVETQEATCVDEAVSLAVEEAKREERDREVRALLTEWRARLVELETDLERLRQENELLRAESRVANEENQSRTSNRPDETTKIEQEELTHALSDRVRQLAVLEARFAHLQDKAKAKTALYQLSVSKVEELNAALFDANQKLLKQAEWLQAHDDKHLQVDVLEKEVHLLRSENAKLNDAVATLSSRPLASWDAKLQEKTLLIAKLEAEQRELETEVDKLRQDHRVITQTNQKLRERVKTLTSQLEVQAQELAKAKAENERLAMERQVAELQLRFYLSGEGGDEQFMEAVGRALKEIKAGEKGGKAASRSGNVLQEQKLERCASCKATSSASLQKERLERISEVTKLIQEDAGAQLQSLRVTHAAEIRALKLEAKQWEQRASDYLTQISALQHERSSELRQERINKARGQSSKTRASAVPDISERLSTSRPLATFSDENVLEITILNLSLDQTVSARGSTQLVLICDYYDFESQLSPVLTLSESKVAVDFSITYKLLLDVAFARSPLAMHATIELHELQLGSSQHVDESET</sequence>
<name>A0A8K1CT77_PYTOL</name>
<comment type="caution">
    <text evidence="9">The sequence shown here is derived from an EMBL/GenBank/DDBJ whole genome shotgun (WGS) entry which is preliminary data.</text>
</comment>
<dbReference type="Pfam" id="PF11618">
    <property type="entry name" value="C2-C2_1"/>
    <property type="match status" value="1"/>
</dbReference>
<feature type="compositionally biased region" description="Basic and acidic residues" evidence="7">
    <location>
        <begin position="115"/>
        <end position="142"/>
    </location>
</feature>
<dbReference type="InterPro" id="IPR021656">
    <property type="entry name" value="C2-C2_1"/>
</dbReference>
<dbReference type="PANTHER" id="PTHR14240:SF1">
    <property type="entry name" value="PROTEIN FANTOM-RELATED"/>
    <property type="match status" value="1"/>
</dbReference>
<dbReference type="GO" id="GO:0035869">
    <property type="term" value="C:ciliary transition zone"/>
    <property type="evidence" value="ECO:0007669"/>
    <property type="project" value="TreeGrafter"/>
</dbReference>
<gene>
    <name evidence="9" type="ORF">Poli38472_005805</name>
</gene>
<feature type="region of interest" description="Disordered" evidence="7">
    <location>
        <begin position="1"/>
        <end position="28"/>
    </location>
</feature>
<feature type="region of interest" description="Disordered" evidence="7">
    <location>
        <begin position="203"/>
        <end position="223"/>
    </location>
</feature>
<keyword evidence="5" id="KW-0966">Cell projection</keyword>
<accession>A0A8K1CT77</accession>
<evidence type="ECO:0000256" key="5">
    <source>
        <dbReference type="ARBA" id="ARBA00023273"/>
    </source>
</evidence>
<feature type="region of interest" description="Disordered" evidence="7">
    <location>
        <begin position="101"/>
        <end position="142"/>
    </location>
</feature>